<evidence type="ECO:0000313" key="1">
    <source>
        <dbReference type="EMBL" id="CAB4130788.1"/>
    </source>
</evidence>
<protein>
    <submittedName>
        <fullName evidence="1">Uncharacterized protein</fullName>
    </submittedName>
</protein>
<organism evidence="1">
    <name type="scientific">uncultured Caudovirales phage</name>
    <dbReference type="NCBI Taxonomy" id="2100421"/>
    <lineage>
        <taxon>Viruses</taxon>
        <taxon>Duplodnaviria</taxon>
        <taxon>Heunggongvirae</taxon>
        <taxon>Uroviricota</taxon>
        <taxon>Caudoviricetes</taxon>
        <taxon>Peduoviridae</taxon>
        <taxon>Maltschvirus</taxon>
        <taxon>Maltschvirus maltsch</taxon>
    </lineage>
</organism>
<dbReference type="EMBL" id="LR796245">
    <property type="protein sequence ID" value="CAB4130788.1"/>
    <property type="molecule type" value="Genomic_DNA"/>
</dbReference>
<name>A0A6J5L805_9CAUD</name>
<gene>
    <name evidence="1" type="ORF">UFOVP129_24</name>
</gene>
<reference evidence="1" key="1">
    <citation type="submission" date="2020-04" db="EMBL/GenBank/DDBJ databases">
        <authorList>
            <person name="Chiriac C."/>
            <person name="Salcher M."/>
            <person name="Ghai R."/>
            <person name="Kavagutti S V."/>
        </authorList>
    </citation>
    <scope>NUCLEOTIDE SEQUENCE</scope>
</reference>
<proteinExistence type="predicted"/>
<accession>A0A6J5L805</accession>
<sequence length="167" mass="17857">MSNRQIIDAIVKITGLNKADPVYYINAIVEAVDLSKRSCTCIVIDGNAQNTLSNVMLMAVVDDGILLEPVIGSTVKIIFSQNVEPFICQYSEIENITLTANTKITFNDGSFGGIVKAGIVLNKINALENSVNQIGVWGATVTPPLTLAPIVPTTLIEIVNDKVTHGS</sequence>